<protein>
    <submittedName>
        <fullName evidence="4">Tyrosine-type recombinase/integrase</fullName>
    </submittedName>
</protein>
<evidence type="ECO:0000256" key="2">
    <source>
        <dbReference type="SAM" id="MobiDB-lite"/>
    </source>
</evidence>
<proteinExistence type="predicted"/>
<comment type="caution">
    <text evidence="4">The sequence shown here is derived from an EMBL/GenBank/DDBJ whole genome shotgun (WGS) entry which is preliminary data.</text>
</comment>
<keyword evidence="1" id="KW-0233">DNA recombination</keyword>
<dbReference type="InterPro" id="IPR013762">
    <property type="entry name" value="Integrase-like_cat_sf"/>
</dbReference>
<keyword evidence="5" id="KW-1185">Reference proteome</keyword>
<reference evidence="4 5" key="1">
    <citation type="submission" date="2021-01" db="EMBL/GenBank/DDBJ databases">
        <title>Draft genome sequence of Micromonospora sp. strain STR1_7.</title>
        <authorList>
            <person name="Karlyshev A."/>
            <person name="Jawad R."/>
        </authorList>
    </citation>
    <scope>NUCLEOTIDE SEQUENCE [LARGE SCALE GENOMIC DNA]</scope>
    <source>
        <strain evidence="4 5">STR1-7</strain>
    </source>
</reference>
<evidence type="ECO:0000313" key="5">
    <source>
        <dbReference type="Proteomes" id="UP000601027"/>
    </source>
</evidence>
<feature type="domain" description="Tyr recombinase" evidence="3">
    <location>
        <begin position="1"/>
        <end position="107"/>
    </location>
</feature>
<name>A0ABS1XRL5_9ACTN</name>
<evidence type="ECO:0000259" key="3">
    <source>
        <dbReference type="PROSITE" id="PS51898"/>
    </source>
</evidence>
<dbReference type="PROSITE" id="PS51898">
    <property type="entry name" value="TYR_RECOMBINASE"/>
    <property type="match status" value="1"/>
</dbReference>
<evidence type="ECO:0000313" key="4">
    <source>
        <dbReference type="EMBL" id="MBM0231910.1"/>
    </source>
</evidence>
<dbReference type="SUPFAM" id="SSF56349">
    <property type="entry name" value="DNA breaking-rejoining enzymes"/>
    <property type="match status" value="1"/>
</dbReference>
<dbReference type="EMBL" id="JAEVHM010000026">
    <property type="protein sequence ID" value="MBM0231910.1"/>
    <property type="molecule type" value="Genomic_DNA"/>
</dbReference>
<accession>A0ABS1XRL5</accession>
<dbReference type="Proteomes" id="UP000601027">
    <property type="component" value="Unassembled WGS sequence"/>
</dbReference>
<dbReference type="Gene3D" id="1.10.443.10">
    <property type="entry name" value="Intergrase catalytic core"/>
    <property type="match status" value="1"/>
</dbReference>
<dbReference type="Pfam" id="PF00589">
    <property type="entry name" value="Phage_integrase"/>
    <property type="match status" value="1"/>
</dbReference>
<sequence>MGSGPPPGPPRQADLDGSYGRWRVGRWSARFARVGGRRNWFVPQPPTDRDPPTPHALRHFYASVLLDAGESVKALSEYLGHADPGFTLRTYTHLMPTSEDRKRRAVDKVLGSPSDGLATA</sequence>
<evidence type="ECO:0000256" key="1">
    <source>
        <dbReference type="ARBA" id="ARBA00023172"/>
    </source>
</evidence>
<organism evidence="4 5">
    <name type="scientific">Micromonospora parastrephiae</name>
    <dbReference type="NCBI Taxonomy" id="2806101"/>
    <lineage>
        <taxon>Bacteria</taxon>
        <taxon>Bacillati</taxon>
        <taxon>Actinomycetota</taxon>
        <taxon>Actinomycetes</taxon>
        <taxon>Micromonosporales</taxon>
        <taxon>Micromonosporaceae</taxon>
        <taxon>Micromonospora</taxon>
    </lineage>
</organism>
<dbReference type="InterPro" id="IPR011010">
    <property type="entry name" value="DNA_brk_join_enz"/>
</dbReference>
<feature type="region of interest" description="Disordered" evidence="2">
    <location>
        <begin position="98"/>
        <end position="120"/>
    </location>
</feature>
<gene>
    <name evidence="4" type="ORF">JNW91_08600</name>
</gene>
<dbReference type="InterPro" id="IPR002104">
    <property type="entry name" value="Integrase_catalytic"/>
</dbReference>